<dbReference type="PROSITE" id="PS51900">
    <property type="entry name" value="CB"/>
    <property type="match status" value="1"/>
</dbReference>
<dbReference type="Proteomes" id="UP000647235">
    <property type="component" value="Unassembled WGS sequence"/>
</dbReference>
<protein>
    <submittedName>
        <fullName evidence="9">Site-specific integrase</fullName>
    </submittedName>
</protein>
<evidence type="ECO:0000256" key="2">
    <source>
        <dbReference type="ARBA" id="ARBA00008857"/>
    </source>
</evidence>
<dbReference type="InterPro" id="IPR011010">
    <property type="entry name" value="DNA_brk_join_enz"/>
</dbReference>
<comment type="similarity">
    <text evidence="2">Belongs to the 'phage' integrase family.</text>
</comment>
<organism evidence="9 10">
    <name type="scientific">Dorea hominis</name>
    <dbReference type="NCBI Taxonomy" id="2763040"/>
    <lineage>
        <taxon>Bacteria</taxon>
        <taxon>Bacillati</taxon>
        <taxon>Bacillota</taxon>
        <taxon>Clostridia</taxon>
        <taxon>Lachnospirales</taxon>
        <taxon>Lachnospiraceae</taxon>
        <taxon>Dorea</taxon>
    </lineage>
</organism>
<dbReference type="PANTHER" id="PTHR30349:SF64">
    <property type="entry name" value="PROPHAGE INTEGRASE INTD-RELATED"/>
    <property type="match status" value="1"/>
</dbReference>
<proteinExistence type="inferred from homology"/>
<feature type="domain" description="Tyr recombinase" evidence="7">
    <location>
        <begin position="158"/>
        <end position="342"/>
    </location>
</feature>
<gene>
    <name evidence="9" type="ORF">H8S07_07530</name>
</gene>
<dbReference type="SUPFAM" id="SSF56349">
    <property type="entry name" value="DNA breaking-rejoining enzymes"/>
    <property type="match status" value="1"/>
</dbReference>
<evidence type="ECO:0000256" key="1">
    <source>
        <dbReference type="ARBA" id="ARBA00003283"/>
    </source>
</evidence>
<accession>A0ABR7EX83</accession>
<comment type="function">
    <text evidence="1">Site-specific tyrosine recombinase, which acts by catalyzing the cutting and rejoining of the recombining DNA molecules.</text>
</comment>
<dbReference type="InterPro" id="IPR002104">
    <property type="entry name" value="Integrase_catalytic"/>
</dbReference>
<evidence type="ECO:0000313" key="10">
    <source>
        <dbReference type="Proteomes" id="UP000647235"/>
    </source>
</evidence>
<keyword evidence="3" id="KW-0229">DNA integration</keyword>
<comment type="caution">
    <text evidence="9">The sequence shown here is derived from an EMBL/GenBank/DDBJ whole genome shotgun (WGS) entry which is preliminary data.</text>
</comment>
<dbReference type="InterPro" id="IPR010998">
    <property type="entry name" value="Integrase_recombinase_N"/>
</dbReference>
<dbReference type="InterPro" id="IPR050090">
    <property type="entry name" value="Tyrosine_recombinase_XerCD"/>
</dbReference>
<dbReference type="PANTHER" id="PTHR30349">
    <property type="entry name" value="PHAGE INTEGRASE-RELATED"/>
    <property type="match status" value="1"/>
</dbReference>
<evidence type="ECO:0000313" key="9">
    <source>
        <dbReference type="EMBL" id="MBC5665130.1"/>
    </source>
</evidence>
<dbReference type="Gene3D" id="1.10.443.10">
    <property type="entry name" value="Intergrase catalytic core"/>
    <property type="match status" value="1"/>
</dbReference>
<evidence type="ECO:0000259" key="7">
    <source>
        <dbReference type="PROSITE" id="PS51898"/>
    </source>
</evidence>
<evidence type="ECO:0000256" key="3">
    <source>
        <dbReference type="ARBA" id="ARBA00022908"/>
    </source>
</evidence>
<dbReference type="RefSeq" id="WP_186855777.1">
    <property type="nucleotide sequence ID" value="NZ_JACOOY010000008.1"/>
</dbReference>
<dbReference type="InterPro" id="IPR044068">
    <property type="entry name" value="CB"/>
</dbReference>
<dbReference type="InterPro" id="IPR004107">
    <property type="entry name" value="Integrase_SAM-like_N"/>
</dbReference>
<keyword evidence="5" id="KW-0233">DNA recombination</keyword>
<dbReference type="InterPro" id="IPR028259">
    <property type="entry name" value="AP2-like_int_N"/>
</dbReference>
<evidence type="ECO:0000256" key="4">
    <source>
        <dbReference type="ARBA" id="ARBA00023125"/>
    </source>
</evidence>
<feature type="domain" description="Core-binding (CB)" evidence="8">
    <location>
        <begin position="56"/>
        <end position="138"/>
    </location>
</feature>
<dbReference type="EMBL" id="JACOOY010000008">
    <property type="protein sequence ID" value="MBC5665130.1"/>
    <property type="molecule type" value="Genomic_DNA"/>
</dbReference>
<dbReference type="InterPro" id="IPR013762">
    <property type="entry name" value="Integrase-like_cat_sf"/>
</dbReference>
<dbReference type="PROSITE" id="PS51898">
    <property type="entry name" value="TYR_RECOMBINASE"/>
    <property type="match status" value="1"/>
</dbReference>
<evidence type="ECO:0000256" key="5">
    <source>
        <dbReference type="ARBA" id="ARBA00023172"/>
    </source>
</evidence>
<reference evidence="9 10" key="1">
    <citation type="submission" date="2020-08" db="EMBL/GenBank/DDBJ databases">
        <title>Genome public.</title>
        <authorList>
            <person name="Liu C."/>
            <person name="Sun Q."/>
        </authorList>
    </citation>
    <scope>NUCLEOTIDE SEQUENCE [LARGE SCALE GENOMIC DNA]</scope>
    <source>
        <strain evidence="9 10">NSJ-36</strain>
    </source>
</reference>
<dbReference type="Pfam" id="PF00589">
    <property type="entry name" value="Phage_integrase"/>
    <property type="match status" value="1"/>
</dbReference>
<evidence type="ECO:0000259" key="8">
    <source>
        <dbReference type="PROSITE" id="PS51900"/>
    </source>
</evidence>
<name>A0ABR7EX83_9FIRM</name>
<dbReference type="Gene3D" id="1.10.150.130">
    <property type="match status" value="1"/>
</dbReference>
<sequence>MPSYKDDKNNTWYCKFYYTDWTGKKRQKLKRGFKLQREAKEWERIFLDQFAKSPDITFIALYEKYKAYYIPRVKESTAATKLPMIEKHILPFFKNKVLSDIAPADIAEWQNEILSKNLSDTYMNQLNIVLSSVFNYAVDYVGLQKNPCGKKIGSRKTRKLSFWTPDEYKLFIDQLRNNIQYFTVFEILYYTGMREGELLALTLNDVDFAKNQIHINKTYYRITGKDLINTPKTEKGCRTIDIPVFLAEEIREYSRRLYKPDPEARLFPLRPQYIRSALQKAAASAGVEIIRVHDIRHSHASLLINLGANPVLVADRLGHESPDITLKIYSHLFPHSQKEIVSKIQKL</sequence>
<dbReference type="Pfam" id="PF14657">
    <property type="entry name" value="Arm-DNA-bind_4"/>
    <property type="match status" value="1"/>
</dbReference>
<evidence type="ECO:0000256" key="6">
    <source>
        <dbReference type="PROSITE-ProRule" id="PRU01248"/>
    </source>
</evidence>
<keyword evidence="10" id="KW-1185">Reference proteome</keyword>
<keyword evidence="4 6" id="KW-0238">DNA-binding</keyword>
<dbReference type="CDD" id="cd01189">
    <property type="entry name" value="INT_ICEBs1_C_like"/>
    <property type="match status" value="1"/>
</dbReference>
<dbReference type="Pfam" id="PF14659">
    <property type="entry name" value="Phage_int_SAM_3"/>
    <property type="match status" value="1"/>
</dbReference>